<dbReference type="Proteomes" id="UP000272503">
    <property type="component" value="Unassembled WGS sequence"/>
</dbReference>
<comment type="caution">
    <text evidence="4">The sequence shown here is derived from an EMBL/GenBank/DDBJ whole genome shotgun (WGS) entry which is preliminary data.</text>
</comment>
<dbReference type="PANTHER" id="PTHR10204:SF34">
    <property type="entry name" value="NAD(P)H DEHYDROGENASE [QUINONE] 1 ISOFORM 1"/>
    <property type="match status" value="1"/>
</dbReference>
<evidence type="ECO:0000256" key="2">
    <source>
        <dbReference type="ARBA" id="ARBA00023002"/>
    </source>
</evidence>
<dbReference type="PANTHER" id="PTHR10204">
    <property type="entry name" value="NAD P H OXIDOREDUCTASE-RELATED"/>
    <property type="match status" value="1"/>
</dbReference>
<protein>
    <submittedName>
        <fullName evidence="4">Flavodoxin family protein</fullName>
    </submittedName>
</protein>
<evidence type="ECO:0000256" key="1">
    <source>
        <dbReference type="ARBA" id="ARBA00006252"/>
    </source>
</evidence>
<dbReference type="InterPro" id="IPR003680">
    <property type="entry name" value="Flavodoxin_fold"/>
</dbReference>
<comment type="similarity">
    <text evidence="1">Belongs to the NAD(P)H dehydrogenase (quinone) family.</text>
</comment>
<name>A0A3L7A5T0_9MICO</name>
<gene>
    <name evidence="4" type="ORF">D9V32_08925</name>
</gene>
<evidence type="ECO:0000313" key="5">
    <source>
        <dbReference type="Proteomes" id="UP000272503"/>
    </source>
</evidence>
<dbReference type="EMBL" id="RCUX01000006">
    <property type="protein sequence ID" value="RLP75587.1"/>
    <property type="molecule type" value="Genomic_DNA"/>
</dbReference>
<accession>A0A3L7A5T0</accession>
<dbReference type="InterPro" id="IPR051545">
    <property type="entry name" value="NAD(P)H_dehydrogenase_qn"/>
</dbReference>
<sequence>MTKSQPQALWIYAHPEAKSFNRDIFDAGRAELEKTHTVVTSDLYAMGFNPLLTSADFGGAADAEGTFLERWATAFETDQLLDDVRAEQQKMLEADLVVIQFPLWWYAVPAILKGWIDRVFASGFAFDIIDPETGRTRRYGDGLLVGKRALIVVTAGEHATALGPRGISGDLDSLLFGLTHGVLFYTGMSSLPLHLIEQADDMTPERATEEIERLNARLKGVYDETPTPYRTRESGDYRPARVLRDEFIPGRVDLGIHRTEG</sequence>
<keyword evidence="2" id="KW-0560">Oxidoreductase</keyword>
<keyword evidence="5" id="KW-1185">Reference proteome</keyword>
<dbReference type="OrthoDB" id="9798454at2"/>
<proteinExistence type="inferred from homology"/>
<dbReference type="AlphaFoldDB" id="A0A3L7A5T0"/>
<evidence type="ECO:0000259" key="3">
    <source>
        <dbReference type="Pfam" id="PF02525"/>
    </source>
</evidence>
<dbReference type="Pfam" id="PF02525">
    <property type="entry name" value="Flavodoxin_2"/>
    <property type="match status" value="1"/>
</dbReference>
<dbReference type="SUPFAM" id="SSF52218">
    <property type="entry name" value="Flavoproteins"/>
    <property type="match status" value="1"/>
</dbReference>
<reference evidence="4 5" key="1">
    <citation type="submission" date="2018-10" db="EMBL/GenBank/DDBJ databases">
        <authorList>
            <person name="Li J."/>
        </authorList>
    </citation>
    <scope>NUCLEOTIDE SEQUENCE [LARGE SCALE GENOMIC DNA]</scope>
    <source>
        <strain evidence="4 5">IF 016277</strain>
    </source>
</reference>
<organism evidence="4 5">
    <name type="scientific">Mycetocola tolaasinivorans</name>
    <dbReference type="NCBI Taxonomy" id="76635"/>
    <lineage>
        <taxon>Bacteria</taxon>
        <taxon>Bacillati</taxon>
        <taxon>Actinomycetota</taxon>
        <taxon>Actinomycetes</taxon>
        <taxon>Micrococcales</taxon>
        <taxon>Microbacteriaceae</taxon>
        <taxon>Mycetocola</taxon>
    </lineage>
</organism>
<dbReference type="RefSeq" id="WP_121648559.1">
    <property type="nucleotide sequence ID" value="NZ_RCUX01000006.1"/>
</dbReference>
<evidence type="ECO:0000313" key="4">
    <source>
        <dbReference type="EMBL" id="RLP75587.1"/>
    </source>
</evidence>
<dbReference type="GO" id="GO:0003955">
    <property type="term" value="F:NAD(P)H dehydrogenase (quinone) activity"/>
    <property type="evidence" value="ECO:0007669"/>
    <property type="project" value="TreeGrafter"/>
</dbReference>
<dbReference type="GO" id="GO:0005829">
    <property type="term" value="C:cytosol"/>
    <property type="evidence" value="ECO:0007669"/>
    <property type="project" value="TreeGrafter"/>
</dbReference>
<dbReference type="InterPro" id="IPR029039">
    <property type="entry name" value="Flavoprotein-like_sf"/>
</dbReference>
<dbReference type="Gene3D" id="3.40.50.360">
    <property type="match status" value="1"/>
</dbReference>
<feature type="domain" description="Flavodoxin-like fold" evidence="3">
    <location>
        <begin position="8"/>
        <end position="215"/>
    </location>
</feature>